<dbReference type="InterPro" id="IPR000792">
    <property type="entry name" value="Tscrpt_reg_LuxR_C"/>
</dbReference>
<dbReference type="Proteomes" id="UP000301751">
    <property type="component" value="Unassembled WGS sequence"/>
</dbReference>
<dbReference type="CDD" id="cd06170">
    <property type="entry name" value="LuxR_C_like"/>
    <property type="match status" value="1"/>
</dbReference>
<organism evidence="5 6">
    <name type="scientific">Pseudaquabacterium pictum</name>
    <dbReference type="NCBI Taxonomy" id="2315236"/>
    <lineage>
        <taxon>Bacteria</taxon>
        <taxon>Pseudomonadati</taxon>
        <taxon>Pseudomonadota</taxon>
        <taxon>Betaproteobacteria</taxon>
        <taxon>Burkholderiales</taxon>
        <taxon>Sphaerotilaceae</taxon>
        <taxon>Pseudaquabacterium</taxon>
    </lineage>
</organism>
<dbReference type="RefSeq" id="WP_162520703.1">
    <property type="nucleotide sequence ID" value="NZ_BJCL01000002.1"/>
</dbReference>
<dbReference type="SUPFAM" id="SSF52540">
    <property type="entry name" value="P-loop containing nucleoside triphosphate hydrolases"/>
    <property type="match status" value="1"/>
</dbReference>
<keyword evidence="6" id="KW-1185">Reference proteome</keyword>
<dbReference type="InterPro" id="IPR059106">
    <property type="entry name" value="WHD_MalT"/>
</dbReference>
<dbReference type="PROSITE" id="PS50043">
    <property type="entry name" value="HTH_LUXR_2"/>
    <property type="match status" value="1"/>
</dbReference>
<keyword evidence="1" id="KW-0805">Transcription regulation</keyword>
<evidence type="ECO:0000313" key="5">
    <source>
        <dbReference type="EMBL" id="GCL62136.1"/>
    </source>
</evidence>
<feature type="domain" description="HTH luxR-type" evidence="4">
    <location>
        <begin position="839"/>
        <end position="903"/>
    </location>
</feature>
<dbReference type="AlphaFoldDB" id="A0A480AMA2"/>
<evidence type="ECO:0000256" key="3">
    <source>
        <dbReference type="ARBA" id="ARBA00023163"/>
    </source>
</evidence>
<dbReference type="GO" id="GO:0006355">
    <property type="term" value="P:regulation of DNA-templated transcription"/>
    <property type="evidence" value="ECO:0007669"/>
    <property type="project" value="InterPro"/>
</dbReference>
<dbReference type="InterPro" id="IPR036388">
    <property type="entry name" value="WH-like_DNA-bd_sf"/>
</dbReference>
<dbReference type="Pfam" id="PF25873">
    <property type="entry name" value="WHD_MalT"/>
    <property type="match status" value="1"/>
</dbReference>
<keyword evidence="2" id="KW-0238">DNA-binding</keyword>
<dbReference type="Gene3D" id="3.40.50.300">
    <property type="entry name" value="P-loop containing nucleotide triphosphate hydrolases"/>
    <property type="match status" value="1"/>
</dbReference>
<dbReference type="Gene3D" id="1.10.10.10">
    <property type="entry name" value="Winged helix-like DNA-binding domain superfamily/Winged helix DNA-binding domain"/>
    <property type="match status" value="1"/>
</dbReference>
<comment type="caution">
    <text evidence="5">The sequence shown here is derived from an EMBL/GenBank/DDBJ whole genome shotgun (WGS) entry which is preliminary data.</text>
</comment>
<gene>
    <name evidence="5" type="ORF">AQPW35_12170</name>
</gene>
<dbReference type="SMART" id="SM00421">
    <property type="entry name" value="HTH_LUXR"/>
    <property type="match status" value="1"/>
</dbReference>
<dbReference type="GO" id="GO:0003677">
    <property type="term" value="F:DNA binding"/>
    <property type="evidence" value="ECO:0007669"/>
    <property type="project" value="UniProtKB-KW"/>
</dbReference>
<evidence type="ECO:0000313" key="6">
    <source>
        <dbReference type="Proteomes" id="UP000301751"/>
    </source>
</evidence>
<reference evidence="6" key="1">
    <citation type="submission" date="2019-03" db="EMBL/GenBank/DDBJ databases">
        <title>Aquabacterium pictum sp.nov., the first bacteriochlorophyll a-containing freshwater bacterium in the genus Aquabacterium of the class Betaproteobacteria.</title>
        <authorList>
            <person name="Hirose S."/>
            <person name="Tank M."/>
            <person name="Hara E."/>
            <person name="Tamaki H."/>
            <person name="Takaichi S."/>
            <person name="Haruta S."/>
            <person name="Hanada S."/>
        </authorList>
    </citation>
    <scope>NUCLEOTIDE SEQUENCE [LARGE SCALE GENOMIC DNA]</scope>
    <source>
        <strain evidence="6">W35</strain>
    </source>
</reference>
<dbReference type="InterPro" id="IPR016032">
    <property type="entry name" value="Sig_transdc_resp-reg_C-effctor"/>
</dbReference>
<dbReference type="EMBL" id="BJCL01000002">
    <property type="protein sequence ID" value="GCL62136.1"/>
    <property type="molecule type" value="Genomic_DNA"/>
</dbReference>
<evidence type="ECO:0000256" key="2">
    <source>
        <dbReference type="ARBA" id="ARBA00023125"/>
    </source>
</evidence>
<evidence type="ECO:0000259" key="4">
    <source>
        <dbReference type="PROSITE" id="PS50043"/>
    </source>
</evidence>
<accession>A0A480AMA2</accession>
<protein>
    <recommendedName>
        <fullName evidence="4">HTH luxR-type domain-containing protein</fullName>
    </recommendedName>
</protein>
<dbReference type="PANTHER" id="PTHR44688:SF16">
    <property type="entry name" value="DNA-BINDING TRANSCRIPTIONAL ACTIVATOR DEVR_DOSR"/>
    <property type="match status" value="1"/>
</dbReference>
<evidence type="ECO:0000256" key="1">
    <source>
        <dbReference type="ARBA" id="ARBA00023015"/>
    </source>
</evidence>
<keyword evidence="3" id="KW-0804">Transcription</keyword>
<dbReference type="InterPro" id="IPR027417">
    <property type="entry name" value="P-loop_NTPase"/>
</dbReference>
<dbReference type="PROSITE" id="PS00622">
    <property type="entry name" value="HTH_LUXR_1"/>
    <property type="match status" value="1"/>
</dbReference>
<proteinExistence type="predicted"/>
<name>A0A480AMA2_9BURK</name>
<dbReference type="PANTHER" id="PTHR44688">
    <property type="entry name" value="DNA-BINDING TRANSCRIPTIONAL ACTIVATOR DEVR_DOSR"/>
    <property type="match status" value="1"/>
</dbReference>
<dbReference type="SUPFAM" id="SSF46894">
    <property type="entry name" value="C-terminal effector domain of the bipartite response regulators"/>
    <property type="match status" value="1"/>
</dbReference>
<dbReference type="PRINTS" id="PR00038">
    <property type="entry name" value="HTHLUXR"/>
</dbReference>
<dbReference type="Pfam" id="PF00196">
    <property type="entry name" value="GerE"/>
    <property type="match status" value="1"/>
</dbReference>
<sequence>MVATLSAGPGFALTKIQPPRSRARLMARPALEQRLAQALASVPLVLVSAPAGFGKTAALTRQLAQLPAGTAVAWVAADEDDDLGRLAACLVAALEPLDLPWRTSPEALVAMQDGQRAAWSVLATELLNALAATEVPRGLIVLDDAHRLADPAIFQWLDALLQHLPAHWGLLVAGRTDPPLALPRLRARGELAEFRQDDLRFSGDEVAALVQQRADAGAPAPTTAQAAALLDRTQGWPAGLNLALAHAGRGSGAAGNLHERHVFDYLTTEVLDNLAPALRDFLLCCAVLPELDVARCATVAGCSPPQAALLLEEIERQGLFVSVRGEAGEWGAAVLCLHDLFRDCLLQRLASERPAELPRLLRLAADTEPDLVRRVGYLARAGAWAEAESVLCSQGPALLARGQVGPLLKLIDQLPAAQRSQSAPLLHLRGFCAWAHWDILTMVQSLGRAAEAYQRDGHSVGAQRAQALQVLGLSAGGRVPDAEALLARLQQQPLEPQAEITAWQARCWHALAGSRMDDIAAPLARMLDLLERFDDPALWLPAVPLTSFIGLRGTAPLVQRYIDGALRRTPDETVSTVRVLSQTLQAGLWLWQGRVEAAETLLAQVDTDRRWLNRPPNLNGYFHLFQGLLQAVRGRHGPALAATQARLDGLDDDRTSGRRETWLSHFLYAQLRLALMLDDSAMVRQMAAQLAQRLRPEEEPFFVRERLPLPGHLAALDGRWADAARAYAHALDDPLGIDLYGQLQETRLRAAHAWCQAGEPAAAAQVLGAVFQAVAASGEPGPVLFAGPRVLGVLADARWAGRLTEDAVLQLRQWADRAQALRVEAPAADAAPAAQAAPAGQALAALSPREAEVLARIAAGDSNKLIARRFDLSPHTVKRHVANILDKLGLDSRGQAAARYRVG</sequence>